<keyword evidence="4 5" id="KW-0472">Membrane</keyword>
<evidence type="ECO:0000256" key="3">
    <source>
        <dbReference type="ARBA" id="ARBA00022989"/>
    </source>
</evidence>
<dbReference type="Pfam" id="PF04750">
    <property type="entry name" value="Far-17a_AIG1"/>
    <property type="match status" value="1"/>
</dbReference>
<dbReference type="AlphaFoldDB" id="B6K764"/>
<keyword evidence="3 5" id="KW-1133">Transmembrane helix</keyword>
<dbReference type="OMA" id="TIAFGYW"/>
<keyword evidence="8" id="KW-1185">Reference proteome</keyword>
<accession>B6K764</accession>
<reference evidence="6 8" key="1">
    <citation type="journal article" date="2011" name="Science">
        <title>Comparative functional genomics of the fission yeasts.</title>
        <authorList>
            <person name="Rhind N."/>
            <person name="Chen Z."/>
            <person name="Yassour M."/>
            <person name="Thompson D.A."/>
            <person name="Haas B.J."/>
            <person name="Habib N."/>
            <person name="Wapinski I."/>
            <person name="Roy S."/>
            <person name="Lin M.F."/>
            <person name="Heiman D.I."/>
            <person name="Young S.K."/>
            <person name="Furuya K."/>
            <person name="Guo Y."/>
            <person name="Pidoux A."/>
            <person name="Chen H.M."/>
            <person name="Robbertse B."/>
            <person name="Goldberg J.M."/>
            <person name="Aoki K."/>
            <person name="Bayne E.H."/>
            <person name="Berlin A.M."/>
            <person name="Desjardins C.A."/>
            <person name="Dobbs E."/>
            <person name="Dukaj L."/>
            <person name="Fan L."/>
            <person name="FitzGerald M.G."/>
            <person name="French C."/>
            <person name="Gujja S."/>
            <person name="Hansen K."/>
            <person name="Keifenheim D."/>
            <person name="Levin J.Z."/>
            <person name="Mosher R.A."/>
            <person name="Mueller C.A."/>
            <person name="Pfiffner J."/>
            <person name="Priest M."/>
            <person name="Russ C."/>
            <person name="Smialowska A."/>
            <person name="Swoboda P."/>
            <person name="Sykes S.M."/>
            <person name="Vaughn M."/>
            <person name="Vengrova S."/>
            <person name="Yoder R."/>
            <person name="Zeng Q."/>
            <person name="Allshire R."/>
            <person name="Baulcombe D."/>
            <person name="Birren B.W."/>
            <person name="Brown W."/>
            <person name="Ekwall K."/>
            <person name="Kellis M."/>
            <person name="Leatherwood J."/>
            <person name="Levin H."/>
            <person name="Margalit H."/>
            <person name="Martienssen R."/>
            <person name="Nieduszynski C.A."/>
            <person name="Spatafora J.W."/>
            <person name="Friedman N."/>
            <person name="Dalgaard J.Z."/>
            <person name="Baumann P."/>
            <person name="Niki H."/>
            <person name="Regev A."/>
            <person name="Nusbaum C."/>
        </authorList>
    </citation>
    <scope>NUCLEOTIDE SEQUENCE [LARGE SCALE GENOMIC DNA]</scope>
    <source>
        <strain evidence="8">yFS275 / FY16936</strain>
    </source>
</reference>
<evidence type="ECO:0000313" key="6">
    <source>
        <dbReference type="EMBL" id="EEB09368.2"/>
    </source>
</evidence>
<dbReference type="EMBL" id="KE651168">
    <property type="protein sequence ID" value="EEB09368.2"/>
    <property type="molecule type" value="Genomic_DNA"/>
</dbReference>
<dbReference type="PANTHER" id="PTHR10989:SF16">
    <property type="entry name" value="AT02829P-RELATED"/>
    <property type="match status" value="1"/>
</dbReference>
<evidence type="ECO:0000313" key="8">
    <source>
        <dbReference type="Proteomes" id="UP000001744"/>
    </source>
</evidence>
<organism evidence="6 8">
    <name type="scientific">Schizosaccharomyces japonicus (strain yFS275 / FY16936)</name>
    <name type="common">Fission yeast</name>
    <dbReference type="NCBI Taxonomy" id="402676"/>
    <lineage>
        <taxon>Eukaryota</taxon>
        <taxon>Fungi</taxon>
        <taxon>Dikarya</taxon>
        <taxon>Ascomycota</taxon>
        <taxon>Taphrinomycotina</taxon>
        <taxon>Schizosaccharomycetes</taxon>
        <taxon>Schizosaccharomycetales</taxon>
        <taxon>Schizosaccharomycetaceae</taxon>
        <taxon>Schizosaccharomyces</taxon>
    </lineage>
</organism>
<dbReference type="GO" id="GO:0012505">
    <property type="term" value="C:endomembrane system"/>
    <property type="evidence" value="ECO:0000318"/>
    <property type="project" value="GO_Central"/>
</dbReference>
<evidence type="ECO:0000256" key="5">
    <source>
        <dbReference type="SAM" id="Phobius"/>
    </source>
</evidence>
<feature type="transmembrane region" description="Helical" evidence="5">
    <location>
        <begin position="159"/>
        <end position="177"/>
    </location>
</feature>
<dbReference type="GeneID" id="7051924"/>
<dbReference type="eggNOG" id="KOG3989">
    <property type="taxonomic scope" value="Eukaryota"/>
</dbReference>
<dbReference type="RefSeq" id="XP_002175661.2">
    <property type="nucleotide sequence ID" value="XM_002175625.2"/>
</dbReference>
<dbReference type="InterPro" id="IPR006838">
    <property type="entry name" value="ADTRP_AIG1"/>
</dbReference>
<feature type="transmembrane region" description="Helical" evidence="5">
    <location>
        <begin position="50"/>
        <end position="72"/>
    </location>
</feature>
<evidence type="ECO:0000256" key="2">
    <source>
        <dbReference type="ARBA" id="ARBA00022692"/>
    </source>
</evidence>
<dbReference type="GO" id="GO:0016020">
    <property type="term" value="C:membrane"/>
    <property type="evidence" value="ECO:0007669"/>
    <property type="project" value="InterPro"/>
</dbReference>
<keyword evidence="2 5" id="KW-0812">Transmembrane</keyword>
<evidence type="ECO:0000313" key="7">
    <source>
        <dbReference type="JaponicusDB" id="SJAG_04570"/>
    </source>
</evidence>
<gene>
    <name evidence="7" type="primary">aig1</name>
    <name evidence="6" type="ORF">SJAG_04570</name>
</gene>
<protein>
    <submittedName>
        <fullName evidence="6">Fungal protein</fullName>
    </submittedName>
</protein>
<evidence type="ECO:0000256" key="4">
    <source>
        <dbReference type="ARBA" id="ARBA00023136"/>
    </source>
</evidence>
<feature type="transmembrane region" description="Helical" evidence="5">
    <location>
        <begin position="21"/>
        <end position="44"/>
    </location>
</feature>
<dbReference type="Proteomes" id="UP000001744">
    <property type="component" value="Unassembled WGS sequence"/>
</dbReference>
<dbReference type="VEuPathDB" id="FungiDB:SJAG_04570"/>
<dbReference type="PANTHER" id="PTHR10989">
    <property type="entry name" value="ANDROGEN-INDUCED PROTEIN 1-RELATED"/>
    <property type="match status" value="1"/>
</dbReference>
<dbReference type="HOGENOM" id="CLU_081915_0_0_1"/>
<comment type="subcellular location">
    <subcellularLocation>
        <location evidence="1">Endomembrane system</location>
        <topology evidence="1">Multi-pass membrane protein</topology>
    </subcellularLocation>
</comment>
<sequence>MSENIQNKQFMLYRTILSSPSRGLSLAIHLTSVTSFLWSFFWMFRNGNEIILFSYGSFFQHLTVLSLLLSLITGVTASLSDIFLSKVLYEIKLLLQYVCCPLEMLVSFLYWGIALYDRGLLRPDEFEPAPLIFDLSVHIFPTIFLLFDYFFLSPPFKAPVKHFGVFFVLITAGYYYWVERCYVRNKFYAYPLLEYLSTHEKVLLFGFASALSLVFYTVLKSMNIVKLRVKKAHSA</sequence>
<feature type="transmembrane region" description="Helical" evidence="5">
    <location>
        <begin position="202"/>
        <end position="219"/>
    </location>
</feature>
<feature type="transmembrane region" description="Helical" evidence="5">
    <location>
        <begin position="131"/>
        <end position="152"/>
    </location>
</feature>
<evidence type="ECO:0000256" key="1">
    <source>
        <dbReference type="ARBA" id="ARBA00004127"/>
    </source>
</evidence>
<name>B6K764_SCHJY</name>
<dbReference type="OrthoDB" id="1898221at2759"/>
<feature type="transmembrane region" description="Helical" evidence="5">
    <location>
        <begin position="93"/>
        <end position="111"/>
    </location>
</feature>
<proteinExistence type="predicted"/>
<dbReference type="JaponicusDB" id="SJAG_04570">
    <property type="gene designation" value="aig1"/>
</dbReference>